<evidence type="ECO:0000313" key="1">
    <source>
        <dbReference type="EMBL" id="OLP82174.1"/>
    </source>
</evidence>
<evidence type="ECO:0000313" key="2">
    <source>
        <dbReference type="Proteomes" id="UP000186817"/>
    </source>
</evidence>
<protein>
    <submittedName>
        <fullName evidence="1">Uncharacterized protein</fullName>
    </submittedName>
</protein>
<comment type="caution">
    <text evidence="1">The sequence shown here is derived from an EMBL/GenBank/DDBJ whole genome shotgun (WGS) entry which is preliminary data.</text>
</comment>
<dbReference type="Proteomes" id="UP000186817">
    <property type="component" value="Unassembled WGS sequence"/>
</dbReference>
<dbReference type="EMBL" id="LSRX01001218">
    <property type="protein sequence ID" value="OLP82174.1"/>
    <property type="molecule type" value="Genomic_DNA"/>
</dbReference>
<gene>
    <name evidence="1" type="ORF">AK812_SmicGene37193</name>
</gene>
<name>A0A1Q9CGX0_SYMMI</name>
<accession>A0A1Q9CGX0</accession>
<dbReference type="AlphaFoldDB" id="A0A1Q9CGX0"/>
<dbReference type="OrthoDB" id="10665939at2759"/>
<reference evidence="1 2" key="1">
    <citation type="submission" date="2016-02" db="EMBL/GenBank/DDBJ databases">
        <title>Genome analysis of coral dinoflagellate symbionts highlights evolutionary adaptations to a symbiotic lifestyle.</title>
        <authorList>
            <person name="Aranda M."/>
            <person name="Li Y."/>
            <person name="Liew Y.J."/>
            <person name="Baumgarten S."/>
            <person name="Simakov O."/>
            <person name="Wilson M."/>
            <person name="Piel J."/>
            <person name="Ashoor H."/>
            <person name="Bougouffa S."/>
            <person name="Bajic V.B."/>
            <person name="Ryu T."/>
            <person name="Ravasi T."/>
            <person name="Bayer T."/>
            <person name="Micklem G."/>
            <person name="Kim H."/>
            <person name="Bhak J."/>
            <person name="Lajeunesse T.C."/>
            <person name="Voolstra C.R."/>
        </authorList>
    </citation>
    <scope>NUCLEOTIDE SEQUENCE [LARGE SCALE GENOMIC DNA]</scope>
    <source>
        <strain evidence="1 2">CCMP2467</strain>
    </source>
</reference>
<proteinExistence type="predicted"/>
<sequence length="135" mass="15294">MLHAEFPVQRLVEDRLTLRHTEELAALAKDDSAYIMLYNHGGSYLDIKIRLLRPLAATVELTVDRVLGESGVRVQHRAQHLIMTIGSNCKHVFQGTILSCARGHPLMLACIRDAIQTEQPALRKCYLRFCQLEAE</sequence>
<keyword evidence="2" id="KW-1185">Reference proteome</keyword>
<organism evidence="1 2">
    <name type="scientific">Symbiodinium microadriaticum</name>
    <name type="common">Dinoflagellate</name>
    <name type="synonym">Zooxanthella microadriatica</name>
    <dbReference type="NCBI Taxonomy" id="2951"/>
    <lineage>
        <taxon>Eukaryota</taxon>
        <taxon>Sar</taxon>
        <taxon>Alveolata</taxon>
        <taxon>Dinophyceae</taxon>
        <taxon>Suessiales</taxon>
        <taxon>Symbiodiniaceae</taxon>
        <taxon>Symbiodinium</taxon>
    </lineage>
</organism>
<dbReference type="Gene3D" id="3.90.550.20">
    <property type="match status" value="1"/>
</dbReference>